<evidence type="ECO:0000313" key="1">
    <source>
        <dbReference type="EMBL" id="KAL3759342.1"/>
    </source>
</evidence>
<sequence length="196" mass="21482">MNSISFTILRRAAASASGAVRAITTNSRGAPVLEAAFVAGRGYIAPRFMSGGSLYAVDAPNGDHDLQDVISSSSSHAYRHHTCGQNLFLMFSYNSPMVVGKEESTDWVKRVVAVASATEDAAAINESHNAVLGKILFAVDAPDGEHDMEDVEEHMKGVENIIQEASLFENPEEVRQQQHYRDECRKRAIRTSEHDF</sequence>
<protein>
    <submittedName>
        <fullName evidence="1">Uncharacterized protein</fullName>
    </submittedName>
</protein>
<gene>
    <name evidence="1" type="ORF">ACHAWU_009121</name>
</gene>
<dbReference type="Proteomes" id="UP001530293">
    <property type="component" value="Unassembled WGS sequence"/>
</dbReference>
<dbReference type="EMBL" id="JALLBG020000202">
    <property type="protein sequence ID" value="KAL3759342.1"/>
    <property type="molecule type" value="Genomic_DNA"/>
</dbReference>
<dbReference type="AlphaFoldDB" id="A0ABD3M6T2"/>
<evidence type="ECO:0000313" key="2">
    <source>
        <dbReference type="Proteomes" id="UP001530293"/>
    </source>
</evidence>
<keyword evidence="2" id="KW-1185">Reference proteome</keyword>
<accession>A0ABD3M6T2</accession>
<reference evidence="1 2" key="1">
    <citation type="submission" date="2024-10" db="EMBL/GenBank/DDBJ databases">
        <title>Updated reference genomes for cyclostephanoid diatoms.</title>
        <authorList>
            <person name="Roberts W.R."/>
            <person name="Alverson A.J."/>
        </authorList>
    </citation>
    <scope>NUCLEOTIDE SEQUENCE [LARGE SCALE GENOMIC DNA]</scope>
    <source>
        <strain evidence="1 2">AJA232-27</strain>
    </source>
</reference>
<organism evidence="1 2">
    <name type="scientific">Discostella pseudostelligera</name>
    <dbReference type="NCBI Taxonomy" id="259834"/>
    <lineage>
        <taxon>Eukaryota</taxon>
        <taxon>Sar</taxon>
        <taxon>Stramenopiles</taxon>
        <taxon>Ochrophyta</taxon>
        <taxon>Bacillariophyta</taxon>
        <taxon>Coscinodiscophyceae</taxon>
        <taxon>Thalassiosirophycidae</taxon>
        <taxon>Stephanodiscales</taxon>
        <taxon>Stephanodiscaceae</taxon>
        <taxon>Discostella</taxon>
    </lineage>
</organism>
<proteinExistence type="predicted"/>
<comment type="caution">
    <text evidence="1">The sequence shown here is derived from an EMBL/GenBank/DDBJ whole genome shotgun (WGS) entry which is preliminary data.</text>
</comment>
<name>A0ABD3M6T2_9STRA</name>